<name>A0A1J5RHJ6_9ZZZZ</name>
<sequence>MCMAIPSRVIALLGEMATVECFGEQRDVSLMLMDGPLALGDYVLVQAGGFAYERVAPTAALETLDLLGAVIGQAAAA</sequence>
<dbReference type="Pfam" id="PF01455">
    <property type="entry name" value="HupF_HypC"/>
    <property type="match status" value="1"/>
</dbReference>
<dbReference type="GO" id="GO:0005506">
    <property type="term" value="F:iron ion binding"/>
    <property type="evidence" value="ECO:0007669"/>
    <property type="project" value="TreeGrafter"/>
</dbReference>
<dbReference type="PANTHER" id="PTHR35177:SF2">
    <property type="entry name" value="HYDROGENASE MATURATION FACTOR HYBG"/>
    <property type="match status" value="1"/>
</dbReference>
<dbReference type="PANTHER" id="PTHR35177">
    <property type="entry name" value="HYDROGENASE MATURATION FACTOR HYBG"/>
    <property type="match status" value="1"/>
</dbReference>
<accession>A0A1J5RHJ6</accession>
<dbReference type="GO" id="GO:1902670">
    <property type="term" value="F:carbon dioxide binding"/>
    <property type="evidence" value="ECO:0007669"/>
    <property type="project" value="TreeGrafter"/>
</dbReference>
<dbReference type="AlphaFoldDB" id="A0A1J5RHJ6"/>
<dbReference type="Gene3D" id="2.30.30.140">
    <property type="match status" value="1"/>
</dbReference>
<dbReference type="InterPro" id="IPR001109">
    <property type="entry name" value="Hydrogenase_HupF/HypC"/>
</dbReference>
<proteinExistence type="inferred from homology"/>
<evidence type="ECO:0000256" key="1">
    <source>
        <dbReference type="ARBA" id="ARBA00006018"/>
    </source>
</evidence>
<gene>
    <name evidence="2" type="primary">hypC_8</name>
    <name evidence="2" type="ORF">GALL_266160</name>
</gene>
<comment type="caution">
    <text evidence="2">The sequence shown here is derived from an EMBL/GenBank/DDBJ whole genome shotgun (WGS) entry which is preliminary data.</text>
</comment>
<dbReference type="GO" id="GO:0051604">
    <property type="term" value="P:protein maturation"/>
    <property type="evidence" value="ECO:0007669"/>
    <property type="project" value="TreeGrafter"/>
</dbReference>
<protein>
    <submittedName>
        <fullName evidence="2">Hydrogenase isoenzymes formation protein HypC</fullName>
    </submittedName>
</protein>
<comment type="similarity">
    <text evidence="1">Belongs to the HupF/HypC family.</text>
</comment>
<dbReference type="NCBIfam" id="TIGR00074">
    <property type="entry name" value="hypC_hupF"/>
    <property type="match status" value="1"/>
</dbReference>
<dbReference type="SUPFAM" id="SSF159127">
    <property type="entry name" value="HupF/HypC-like"/>
    <property type="match status" value="1"/>
</dbReference>
<evidence type="ECO:0000313" key="2">
    <source>
        <dbReference type="EMBL" id="OIQ91479.1"/>
    </source>
</evidence>
<organism evidence="2">
    <name type="scientific">mine drainage metagenome</name>
    <dbReference type="NCBI Taxonomy" id="410659"/>
    <lineage>
        <taxon>unclassified sequences</taxon>
        <taxon>metagenomes</taxon>
        <taxon>ecological metagenomes</taxon>
    </lineage>
</organism>
<reference evidence="2" key="1">
    <citation type="submission" date="2016-10" db="EMBL/GenBank/DDBJ databases">
        <title>Sequence of Gallionella enrichment culture.</title>
        <authorList>
            <person name="Poehlein A."/>
            <person name="Muehling M."/>
            <person name="Daniel R."/>
        </authorList>
    </citation>
    <scope>NUCLEOTIDE SEQUENCE</scope>
</reference>
<dbReference type="PRINTS" id="PR00445">
    <property type="entry name" value="HUPFHYPC"/>
</dbReference>
<dbReference type="EMBL" id="MLJW01000258">
    <property type="protein sequence ID" value="OIQ91479.1"/>
    <property type="molecule type" value="Genomic_DNA"/>
</dbReference>